<accession>D5RPN5</accession>
<proteinExistence type="predicted"/>
<keyword evidence="2" id="KW-1185">Reference proteome</keyword>
<sequence length="101" mass="10805">MGTGARQRSDERRWIILGEDGRYITLGRASDPSEQEISETETALLARGLSGWLAVMQGNPYVGAKPRLMQVRALGEAKTAFDDAAHACISAIMAARKATGG</sequence>
<reference evidence="1 2" key="1">
    <citation type="submission" date="2010-04" db="EMBL/GenBank/DDBJ databases">
        <authorList>
            <person name="Qin X."/>
            <person name="Bachman B."/>
            <person name="Battles P."/>
            <person name="Bell A."/>
            <person name="Bess C."/>
            <person name="Bickham C."/>
            <person name="Chaboub L."/>
            <person name="Chen D."/>
            <person name="Coyle M."/>
            <person name="Deiros D.R."/>
            <person name="Dinh H."/>
            <person name="Forbes L."/>
            <person name="Fowler G."/>
            <person name="Francisco L."/>
            <person name="Fu Q."/>
            <person name="Gubbala S."/>
            <person name="Hale W."/>
            <person name="Han Y."/>
            <person name="Hemphill L."/>
            <person name="Highlander S.K."/>
            <person name="Hirani K."/>
            <person name="Hogues M."/>
            <person name="Jackson L."/>
            <person name="Jakkamsetti A."/>
            <person name="Javaid M."/>
            <person name="Jiang H."/>
            <person name="Korchina V."/>
            <person name="Kovar C."/>
            <person name="Lara F."/>
            <person name="Lee S."/>
            <person name="Mata R."/>
            <person name="Mathew T."/>
            <person name="Moen C."/>
            <person name="Morales K."/>
            <person name="Munidasa M."/>
            <person name="Nazareth L."/>
            <person name="Ngo R."/>
            <person name="Nguyen L."/>
            <person name="Okwuonu G."/>
            <person name="Ongeri F."/>
            <person name="Patil S."/>
            <person name="Petrosino J."/>
            <person name="Pham C."/>
            <person name="Pham P."/>
            <person name="Pu L.-L."/>
            <person name="Puazo M."/>
            <person name="Raj R."/>
            <person name="Reid J."/>
            <person name="Rouhana J."/>
            <person name="Saada N."/>
            <person name="Shang Y."/>
            <person name="Simmons D."/>
            <person name="Thornton R."/>
            <person name="Warren J."/>
            <person name="Weissenberger G."/>
            <person name="Zhang J."/>
            <person name="Zhang L."/>
            <person name="Zhou C."/>
            <person name="Zhu D."/>
            <person name="Muzny D."/>
            <person name="Worley K."/>
            <person name="Gibbs R."/>
        </authorList>
    </citation>
    <scope>NUCLEOTIDE SEQUENCE [LARGE SCALE GENOMIC DNA]</scope>
    <source>
        <strain evidence="1 2">ATCC 49957</strain>
    </source>
</reference>
<evidence type="ECO:0000313" key="1">
    <source>
        <dbReference type="EMBL" id="EFH10731.1"/>
    </source>
</evidence>
<comment type="caution">
    <text evidence="1">The sequence shown here is derived from an EMBL/GenBank/DDBJ whole genome shotgun (WGS) entry which is preliminary data.</text>
</comment>
<gene>
    <name evidence="1" type="ORF">HMPREF0731_3047</name>
</gene>
<name>D5RPN5_9PROT</name>
<dbReference type="EMBL" id="ADVL01000638">
    <property type="protein sequence ID" value="EFH10731.1"/>
    <property type="molecule type" value="Genomic_DNA"/>
</dbReference>
<dbReference type="Proteomes" id="UP000005324">
    <property type="component" value="Unassembled WGS sequence"/>
</dbReference>
<dbReference type="HOGENOM" id="CLU_2289536_0_0_5"/>
<organism evidence="1 2">
    <name type="scientific">Pseudoroseomonas cervicalis ATCC 49957</name>
    <dbReference type="NCBI Taxonomy" id="525371"/>
    <lineage>
        <taxon>Bacteria</taxon>
        <taxon>Pseudomonadati</taxon>
        <taxon>Pseudomonadota</taxon>
        <taxon>Alphaproteobacteria</taxon>
        <taxon>Acetobacterales</taxon>
        <taxon>Roseomonadaceae</taxon>
        <taxon>Roseomonas</taxon>
    </lineage>
</organism>
<dbReference type="AlphaFoldDB" id="D5RPN5"/>
<protein>
    <submittedName>
        <fullName evidence="1">Uncharacterized protein</fullName>
    </submittedName>
</protein>
<evidence type="ECO:0000313" key="2">
    <source>
        <dbReference type="Proteomes" id="UP000005324"/>
    </source>
</evidence>